<dbReference type="FunFam" id="3.30.160.60:FF:000048">
    <property type="entry name" value="GLI family zinc finger 3"/>
    <property type="match status" value="1"/>
</dbReference>
<keyword evidence="5" id="KW-0862">Zinc</keyword>
<dbReference type="InterPro" id="IPR036236">
    <property type="entry name" value="Znf_C2H2_sf"/>
</dbReference>
<dbReference type="OMA" id="HIEYCHI"/>
<evidence type="ECO:0000313" key="10">
    <source>
        <dbReference type="Proteomes" id="UP001142055"/>
    </source>
</evidence>
<evidence type="ECO:0000256" key="5">
    <source>
        <dbReference type="ARBA" id="ARBA00022833"/>
    </source>
</evidence>
<dbReference type="Proteomes" id="UP001142055">
    <property type="component" value="Chromosome 1"/>
</dbReference>
<gene>
    <name evidence="9" type="ORF">RDWZM_002627</name>
</gene>
<dbReference type="GO" id="GO:0005634">
    <property type="term" value="C:nucleus"/>
    <property type="evidence" value="ECO:0007669"/>
    <property type="project" value="UniProtKB-SubCell"/>
</dbReference>
<dbReference type="Pfam" id="PF23561">
    <property type="entry name" value="zf-C2H2_15"/>
    <property type="match status" value="1"/>
</dbReference>
<dbReference type="SMART" id="SM00355">
    <property type="entry name" value="ZnF_C2H2"/>
    <property type="match status" value="3"/>
</dbReference>
<organism evidence="9 10">
    <name type="scientific">Blomia tropicalis</name>
    <name type="common">Mite</name>
    <dbReference type="NCBI Taxonomy" id="40697"/>
    <lineage>
        <taxon>Eukaryota</taxon>
        <taxon>Metazoa</taxon>
        <taxon>Ecdysozoa</taxon>
        <taxon>Arthropoda</taxon>
        <taxon>Chelicerata</taxon>
        <taxon>Arachnida</taxon>
        <taxon>Acari</taxon>
        <taxon>Acariformes</taxon>
        <taxon>Sarcoptiformes</taxon>
        <taxon>Astigmata</taxon>
        <taxon>Glycyphagoidea</taxon>
        <taxon>Echimyopodidae</taxon>
        <taxon>Blomia</taxon>
    </lineage>
</organism>
<dbReference type="FunFam" id="3.30.160.60:FF:000359">
    <property type="entry name" value="GLIS family zinc finger 2"/>
    <property type="match status" value="1"/>
</dbReference>
<keyword evidence="6" id="KW-0539">Nucleus</keyword>
<dbReference type="GO" id="GO:0008270">
    <property type="term" value="F:zinc ion binding"/>
    <property type="evidence" value="ECO:0007669"/>
    <property type="project" value="UniProtKB-KW"/>
</dbReference>
<dbReference type="PROSITE" id="PS50157">
    <property type="entry name" value="ZINC_FINGER_C2H2_2"/>
    <property type="match status" value="3"/>
</dbReference>
<dbReference type="InterPro" id="IPR013087">
    <property type="entry name" value="Znf_C2H2_type"/>
</dbReference>
<dbReference type="GO" id="GO:0140297">
    <property type="term" value="F:DNA-binding transcription factor binding"/>
    <property type="evidence" value="ECO:0007669"/>
    <property type="project" value="UniProtKB-ARBA"/>
</dbReference>
<feature type="domain" description="C2H2-type" evidence="8">
    <location>
        <begin position="187"/>
        <end position="216"/>
    </location>
</feature>
<keyword evidence="4 7" id="KW-0863">Zinc-finger</keyword>
<dbReference type="AlphaFoldDB" id="A0A9Q0MGG6"/>
<feature type="domain" description="C2H2-type" evidence="8">
    <location>
        <begin position="159"/>
        <end position="186"/>
    </location>
</feature>
<dbReference type="EMBL" id="JAPWDV010000001">
    <property type="protein sequence ID" value="KAJ6224082.1"/>
    <property type="molecule type" value="Genomic_DNA"/>
</dbReference>
<evidence type="ECO:0000256" key="6">
    <source>
        <dbReference type="ARBA" id="ARBA00023242"/>
    </source>
</evidence>
<evidence type="ECO:0000256" key="1">
    <source>
        <dbReference type="ARBA" id="ARBA00004123"/>
    </source>
</evidence>
<keyword evidence="2" id="KW-0479">Metal-binding</keyword>
<evidence type="ECO:0000313" key="9">
    <source>
        <dbReference type="EMBL" id="KAJ6224082.1"/>
    </source>
</evidence>
<dbReference type="GO" id="GO:0000981">
    <property type="term" value="F:DNA-binding transcription factor activity, RNA polymerase II-specific"/>
    <property type="evidence" value="ECO:0007669"/>
    <property type="project" value="TreeGrafter"/>
</dbReference>
<dbReference type="Gene3D" id="3.30.160.60">
    <property type="entry name" value="Classic Zinc Finger"/>
    <property type="match status" value="3"/>
</dbReference>
<comment type="caution">
    <text evidence="9">The sequence shown here is derived from an EMBL/GenBank/DDBJ whole genome shotgun (WGS) entry which is preliminary data.</text>
</comment>
<evidence type="ECO:0000256" key="2">
    <source>
        <dbReference type="ARBA" id="ARBA00022723"/>
    </source>
</evidence>
<name>A0A9Q0MGG6_BLOTA</name>
<dbReference type="SUPFAM" id="SSF57667">
    <property type="entry name" value="beta-beta-alpha zinc fingers"/>
    <property type="match status" value="2"/>
</dbReference>
<protein>
    <recommendedName>
        <fullName evidence="8">C2H2-type domain-containing protein</fullName>
    </recommendedName>
</protein>
<reference evidence="9" key="1">
    <citation type="submission" date="2022-12" db="EMBL/GenBank/DDBJ databases">
        <title>Genome assemblies of Blomia tropicalis.</title>
        <authorList>
            <person name="Cui Y."/>
        </authorList>
    </citation>
    <scope>NUCLEOTIDE SEQUENCE</scope>
    <source>
        <tissue evidence="9">Adult mites</tissue>
    </source>
</reference>
<feature type="domain" description="C2H2-type" evidence="8">
    <location>
        <begin position="217"/>
        <end position="241"/>
    </location>
</feature>
<evidence type="ECO:0000256" key="4">
    <source>
        <dbReference type="ARBA" id="ARBA00022771"/>
    </source>
</evidence>
<dbReference type="PANTHER" id="PTHR45718">
    <property type="entry name" value="TRANSCRIPTIONAL ACTIVATOR CUBITUS INTERRUPTUS"/>
    <property type="match status" value="1"/>
</dbReference>
<comment type="subcellular location">
    <subcellularLocation>
        <location evidence="1">Nucleus</location>
    </subcellularLocation>
</comment>
<evidence type="ECO:0000256" key="7">
    <source>
        <dbReference type="PROSITE-ProRule" id="PRU00042"/>
    </source>
</evidence>
<dbReference type="PANTHER" id="PTHR45718:SF7">
    <property type="entry name" value="C2H2-TYPE DOMAIN-CONTAINING PROTEIN"/>
    <property type="match status" value="1"/>
</dbReference>
<evidence type="ECO:0000256" key="3">
    <source>
        <dbReference type="ARBA" id="ARBA00022737"/>
    </source>
</evidence>
<dbReference type="Pfam" id="PF00096">
    <property type="entry name" value="zf-C2H2"/>
    <property type="match status" value="2"/>
</dbReference>
<dbReference type="FunFam" id="3.30.160.60:FF:000031">
    <property type="entry name" value="GLI family zinc finger 3"/>
    <property type="match status" value="1"/>
</dbReference>
<dbReference type="PROSITE" id="PS00028">
    <property type="entry name" value="ZINC_FINGER_C2H2_1"/>
    <property type="match status" value="1"/>
</dbReference>
<dbReference type="GO" id="GO:0000978">
    <property type="term" value="F:RNA polymerase II cis-regulatory region sequence-specific DNA binding"/>
    <property type="evidence" value="ECO:0007669"/>
    <property type="project" value="TreeGrafter"/>
</dbReference>
<accession>A0A9Q0MGG6</accession>
<keyword evidence="3" id="KW-0677">Repeat</keyword>
<dbReference type="InterPro" id="IPR043359">
    <property type="entry name" value="GLI-like"/>
</dbReference>
<evidence type="ECO:0000259" key="8">
    <source>
        <dbReference type="PROSITE" id="PS50157"/>
    </source>
</evidence>
<sequence length="356" mass="40514">MAVSHSNVEVVNNYGFTNDSIYAGDEKQPTILTNINVKANSLMNKLSINENTEDDEDEDELYRNFVDEKPLTINRSISQTPSFPCTNLELINNGYNKPNDPFGTQFNGVVRNESTNSFLAKSCPPSSTFDQFNSMVLHIEYCHIDQQRYCQDNYTCYWVNCPRQNRSFNARYKLLNHMRIHSGEKPNKCPHPGCMKAFSRQENLKIHIRSHTGEKPYLCPIQNCNKAFSNSSDRAKHQRTHFHSLKLSTSCDNTQMSTLYNNNNSVSSSFNNMASSYSIGSANQMAPPSNGPISSIELGNLSKSWCVNGNNSTPWPQQAQNRLRMCNNNECVLRTNNEWTKMDSFQNQVYTNGTTK</sequence>
<proteinExistence type="predicted"/>
<keyword evidence="10" id="KW-1185">Reference proteome</keyword>
<dbReference type="InterPro" id="IPR056436">
    <property type="entry name" value="Znf-C2H2_ZIC1-5/GLI1-3-like"/>
</dbReference>